<protein>
    <submittedName>
        <fullName evidence="1">Uncharacterized protein</fullName>
    </submittedName>
</protein>
<proteinExistence type="predicted"/>
<organism evidence="1 2">
    <name type="scientific">Eubacterium ramulus</name>
    <dbReference type="NCBI Taxonomy" id="39490"/>
    <lineage>
        <taxon>Bacteria</taxon>
        <taxon>Bacillati</taxon>
        <taxon>Bacillota</taxon>
        <taxon>Clostridia</taxon>
        <taxon>Eubacteriales</taxon>
        <taxon>Eubacteriaceae</taxon>
        <taxon>Eubacterium</taxon>
    </lineage>
</organism>
<sequence>MKVVPRRFALHMCCACGGLFNSYEKVYLYDNGYIFVRLQHVSGRFSVWLFLQREFMFWKERQNEGISKDL</sequence>
<evidence type="ECO:0000313" key="2">
    <source>
        <dbReference type="Proteomes" id="UP000245288"/>
    </source>
</evidence>
<name>A0A2V1JQ24_EUBRA</name>
<keyword evidence="2" id="KW-1185">Reference proteome</keyword>
<dbReference type="EMBL" id="JRFU01000071">
    <property type="protein sequence ID" value="PWE86957.1"/>
    <property type="molecule type" value="Genomic_DNA"/>
</dbReference>
<comment type="caution">
    <text evidence="1">The sequence shown here is derived from an EMBL/GenBank/DDBJ whole genome shotgun (WGS) entry which is preliminary data.</text>
</comment>
<accession>A0A2V1JQ24</accession>
<reference evidence="1 2" key="1">
    <citation type="submission" date="2014-09" db="EMBL/GenBank/DDBJ databases">
        <title>Butyrate-producing bacteria isolated from human gut.</title>
        <authorList>
            <person name="Zhang Q."/>
            <person name="Zhao L."/>
        </authorList>
    </citation>
    <scope>NUCLEOTIDE SEQUENCE [LARGE SCALE GENOMIC DNA]</scope>
    <source>
        <strain evidence="1 2">21</strain>
    </source>
</reference>
<evidence type="ECO:0000313" key="1">
    <source>
        <dbReference type="EMBL" id="PWE86957.1"/>
    </source>
</evidence>
<dbReference type="AlphaFoldDB" id="A0A2V1JQ24"/>
<dbReference type="Proteomes" id="UP000245288">
    <property type="component" value="Unassembled WGS sequence"/>
</dbReference>
<gene>
    <name evidence="1" type="ORF">LG34_06890</name>
</gene>